<feature type="compositionally biased region" description="Basic and acidic residues" evidence="1">
    <location>
        <begin position="164"/>
        <end position="183"/>
    </location>
</feature>
<dbReference type="InterPro" id="IPR036182">
    <property type="entry name" value="PCuAC_sf"/>
</dbReference>
<name>A0ABY8H3L4_9MICC</name>
<dbReference type="Gene3D" id="2.60.40.1890">
    <property type="entry name" value="PCu(A)C copper chaperone"/>
    <property type="match status" value="1"/>
</dbReference>
<dbReference type="PANTHER" id="PTHR36302">
    <property type="entry name" value="BLR7088 PROTEIN"/>
    <property type="match status" value="1"/>
</dbReference>
<protein>
    <submittedName>
        <fullName evidence="3">Copper chaperone PCu(A)C</fullName>
    </submittedName>
</protein>
<dbReference type="RefSeq" id="WP_278156701.1">
    <property type="nucleotide sequence ID" value="NZ_CP121252.1"/>
</dbReference>
<evidence type="ECO:0000313" key="4">
    <source>
        <dbReference type="Proteomes" id="UP001219037"/>
    </source>
</evidence>
<dbReference type="PROSITE" id="PS51257">
    <property type="entry name" value="PROKAR_LIPOPROTEIN"/>
    <property type="match status" value="1"/>
</dbReference>
<evidence type="ECO:0000313" key="3">
    <source>
        <dbReference type="EMBL" id="WFP15726.1"/>
    </source>
</evidence>
<gene>
    <name evidence="3" type="ORF">P8192_09995</name>
</gene>
<dbReference type="Pfam" id="PF04314">
    <property type="entry name" value="PCuAC"/>
    <property type="match status" value="1"/>
</dbReference>
<dbReference type="SUPFAM" id="SSF110087">
    <property type="entry name" value="DR1885-like metal-binding protein"/>
    <property type="match status" value="1"/>
</dbReference>
<dbReference type="InterPro" id="IPR007410">
    <property type="entry name" value="LpqE-like"/>
</dbReference>
<feature type="compositionally biased region" description="Basic and acidic residues" evidence="1">
    <location>
        <begin position="196"/>
        <end position="209"/>
    </location>
</feature>
<accession>A0ABY8H3L4</accession>
<sequence>MKNNNVWTITALTAATLLALSACSDAEEPNDPVIDAENTAPVDARIHSEDDDLWVRAADSGMTSLFGTIENLTGEELEIVAAESPASESVELHEIVVDEDGREVMQEIEGGFPIPAEGALDMEPGEDHLMFIGLHEALVPGDVVEVTLEFTDGTTESIEAIVKDDGGQDEPYDHEGHGEHAEHDNDESTEGDGDDEGHHGHSEHDHAETAEESTVGH</sequence>
<feature type="signal peptide" evidence="2">
    <location>
        <begin position="1"/>
        <end position="26"/>
    </location>
</feature>
<dbReference type="PANTHER" id="PTHR36302:SF1">
    <property type="entry name" value="COPPER CHAPERONE PCU(A)C"/>
    <property type="match status" value="1"/>
</dbReference>
<feature type="chain" id="PRO_5047195106" evidence="2">
    <location>
        <begin position="27"/>
        <end position="217"/>
    </location>
</feature>
<evidence type="ECO:0000256" key="1">
    <source>
        <dbReference type="SAM" id="MobiDB-lite"/>
    </source>
</evidence>
<evidence type="ECO:0000256" key="2">
    <source>
        <dbReference type="SAM" id="SignalP"/>
    </source>
</evidence>
<dbReference type="EMBL" id="CP121252">
    <property type="protein sequence ID" value="WFP15726.1"/>
    <property type="molecule type" value="Genomic_DNA"/>
</dbReference>
<keyword evidence="4" id="KW-1185">Reference proteome</keyword>
<reference evidence="3 4" key="1">
    <citation type="submission" date="2023-04" db="EMBL/GenBank/DDBJ databases">
        <title>Funneling lignin-derived compounds into biodiesel using alkali-halophilic Citricoccus sp. P2.</title>
        <authorList>
            <person name="Luo C.-B."/>
        </authorList>
    </citation>
    <scope>NUCLEOTIDE SEQUENCE [LARGE SCALE GENOMIC DNA]</scope>
    <source>
        <strain evidence="3 4">P2</strain>
    </source>
</reference>
<keyword evidence="2" id="KW-0732">Signal</keyword>
<feature type="compositionally biased region" description="Acidic residues" evidence="1">
    <location>
        <begin position="184"/>
        <end position="195"/>
    </location>
</feature>
<dbReference type="InterPro" id="IPR058248">
    <property type="entry name" value="Lxx211020-like"/>
</dbReference>
<dbReference type="Proteomes" id="UP001219037">
    <property type="component" value="Chromosome"/>
</dbReference>
<organism evidence="3 4">
    <name type="scientific">Citricoccus muralis</name>
    <dbReference type="NCBI Taxonomy" id="169134"/>
    <lineage>
        <taxon>Bacteria</taxon>
        <taxon>Bacillati</taxon>
        <taxon>Actinomycetota</taxon>
        <taxon>Actinomycetes</taxon>
        <taxon>Micrococcales</taxon>
        <taxon>Micrococcaceae</taxon>
        <taxon>Citricoccus</taxon>
    </lineage>
</organism>
<feature type="region of interest" description="Disordered" evidence="1">
    <location>
        <begin position="164"/>
        <end position="217"/>
    </location>
</feature>
<proteinExistence type="predicted"/>